<sequence length="73" mass="8440">MGWERNGKSAYIHHLATYGEHSEFGYKDFIPMFKAEKFDAEAWGELFKEAGARYVVPVAEHHDAFAMYNSNHT</sequence>
<dbReference type="EMBL" id="SJPJ01000001">
    <property type="protein sequence ID" value="TWT84091.1"/>
    <property type="molecule type" value="Genomic_DNA"/>
</dbReference>
<keyword evidence="8" id="KW-1185">Reference proteome</keyword>
<dbReference type="AlphaFoldDB" id="A0A5C5ZB48"/>
<evidence type="ECO:0000313" key="7">
    <source>
        <dbReference type="EMBL" id="TWT84091.1"/>
    </source>
</evidence>
<gene>
    <name evidence="7" type="ORF">CA13_55670</name>
</gene>
<keyword evidence="5" id="KW-0326">Glycosidase</keyword>
<accession>A0A5C5ZB48</accession>
<dbReference type="Gene3D" id="3.20.20.80">
    <property type="entry name" value="Glycosidases"/>
    <property type="match status" value="1"/>
</dbReference>
<evidence type="ECO:0000259" key="6">
    <source>
        <dbReference type="Pfam" id="PF01120"/>
    </source>
</evidence>
<keyword evidence="3" id="KW-0732">Signal</keyword>
<proteinExistence type="inferred from homology"/>
<protein>
    <recommendedName>
        <fullName evidence="2">alpha-L-fucosidase</fullName>
        <ecNumber evidence="2">3.2.1.51</ecNumber>
    </recommendedName>
</protein>
<dbReference type="Pfam" id="PF01120">
    <property type="entry name" value="Alpha_L_fucos"/>
    <property type="match status" value="1"/>
</dbReference>
<dbReference type="InterPro" id="IPR000933">
    <property type="entry name" value="Glyco_hydro_29"/>
</dbReference>
<dbReference type="InterPro" id="IPR057739">
    <property type="entry name" value="Glyco_hydro_29_N"/>
</dbReference>
<dbReference type="PANTHER" id="PTHR10030:SF37">
    <property type="entry name" value="ALPHA-L-FUCOSIDASE-RELATED"/>
    <property type="match status" value="1"/>
</dbReference>
<dbReference type="PANTHER" id="PTHR10030">
    <property type="entry name" value="ALPHA-L-FUCOSIDASE"/>
    <property type="match status" value="1"/>
</dbReference>
<dbReference type="Proteomes" id="UP000315010">
    <property type="component" value="Unassembled WGS sequence"/>
</dbReference>
<comment type="caution">
    <text evidence="7">The sequence shown here is derived from an EMBL/GenBank/DDBJ whole genome shotgun (WGS) entry which is preliminary data.</text>
</comment>
<evidence type="ECO:0000256" key="3">
    <source>
        <dbReference type="ARBA" id="ARBA00022729"/>
    </source>
</evidence>
<evidence type="ECO:0000256" key="4">
    <source>
        <dbReference type="ARBA" id="ARBA00022801"/>
    </source>
</evidence>
<dbReference type="GO" id="GO:0006004">
    <property type="term" value="P:fucose metabolic process"/>
    <property type="evidence" value="ECO:0007669"/>
    <property type="project" value="TreeGrafter"/>
</dbReference>
<dbReference type="EC" id="3.2.1.51" evidence="2"/>
<name>A0A5C5ZB48_9BACT</name>
<feature type="domain" description="Glycoside hydrolase family 29 N-terminal" evidence="6">
    <location>
        <begin position="8"/>
        <end position="72"/>
    </location>
</feature>
<dbReference type="GO" id="GO:0016139">
    <property type="term" value="P:glycoside catabolic process"/>
    <property type="evidence" value="ECO:0007669"/>
    <property type="project" value="TreeGrafter"/>
</dbReference>
<dbReference type="GO" id="GO:0004560">
    <property type="term" value="F:alpha-L-fucosidase activity"/>
    <property type="evidence" value="ECO:0007669"/>
    <property type="project" value="InterPro"/>
</dbReference>
<dbReference type="GO" id="GO:0005764">
    <property type="term" value="C:lysosome"/>
    <property type="evidence" value="ECO:0007669"/>
    <property type="project" value="TreeGrafter"/>
</dbReference>
<organism evidence="7 8">
    <name type="scientific">Novipirellula herctigrandis</name>
    <dbReference type="NCBI Taxonomy" id="2527986"/>
    <lineage>
        <taxon>Bacteria</taxon>
        <taxon>Pseudomonadati</taxon>
        <taxon>Planctomycetota</taxon>
        <taxon>Planctomycetia</taxon>
        <taxon>Pirellulales</taxon>
        <taxon>Pirellulaceae</taxon>
        <taxon>Novipirellula</taxon>
    </lineage>
</organism>
<evidence type="ECO:0000256" key="5">
    <source>
        <dbReference type="ARBA" id="ARBA00023295"/>
    </source>
</evidence>
<dbReference type="InterPro" id="IPR017853">
    <property type="entry name" value="GH"/>
</dbReference>
<comment type="similarity">
    <text evidence="1">Belongs to the glycosyl hydrolase 29 family.</text>
</comment>
<keyword evidence="4" id="KW-0378">Hydrolase</keyword>
<dbReference type="SUPFAM" id="SSF51445">
    <property type="entry name" value="(Trans)glycosidases"/>
    <property type="match status" value="1"/>
</dbReference>
<evidence type="ECO:0000256" key="2">
    <source>
        <dbReference type="ARBA" id="ARBA00012662"/>
    </source>
</evidence>
<evidence type="ECO:0000256" key="1">
    <source>
        <dbReference type="ARBA" id="ARBA00007951"/>
    </source>
</evidence>
<reference evidence="7 8" key="1">
    <citation type="submission" date="2019-02" db="EMBL/GenBank/DDBJ databases">
        <title>Deep-cultivation of Planctomycetes and their phenomic and genomic characterization uncovers novel biology.</title>
        <authorList>
            <person name="Wiegand S."/>
            <person name="Jogler M."/>
            <person name="Boedeker C."/>
            <person name="Pinto D."/>
            <person name="Vollmers J."/>
            <person name="Rivas-Marin E."/>
            <person name="Kohn T."/>
            <person name="Peeters S.H."/>
            <person name="Heuer A."/>
            <person name="Rast P."/>
            <person name="Oberbeckmann S."/>
            <person name="Bunk B."/>
            <person name="Jeske O."/>
            <person name="Meyerdierks A."/>
            <person name="Storesund J.E."/>
            <person name="Kallscheuer N."/>
            <person name="Luecker S."/>
            <person name="Lage O.M."/>
            <person name="Pohl T."/>
            <person name="Merkel B.J."/>
            <person name="Hornburger P."/>
            <person name="Mueller R.-W."/>
            <person name="Bruemmer F."/>
            <person name="Labrenz M."/>
            <person name="Spormann A.M."/>
            <person name="Op Den Camp H."/>
            <person name="Overmann J."/>
            <person name="Amann R."/>
            <person name="Jetten M.S.M."/>
            <person name="Mascher T."/>
            <person name="Medema M.H."/>
            <person name="Devos D.P."/>
            <person name="Kaster A.-K."/>
            <person name="Ovreas L."/>
            <person name="Rohde M."/>
            <person name="Galperin M.Y."/>
            <person name="Jogler C."/>
        </authorList>
    </citation>
    <scope>NUCLEOTIDE SEQUENCE [LARGE SCALE GENOMIC DNA]</scope>
    <source>
        <strain evidence="7 8">CA13</strain>
    </source>
</reference>
<evidence type="ECO:0000313" key="8">
    <source>
        <dbReference type="Proteomes" id="UP000315010"/>
    </source>
</evidence>